<proteinExistence type="predicted"/>
<dbReference type="GO" id="GO:0004789">
    <property type="term" value="F:thiamine-phosphate diphosphorylase activity"/>
    <property type="evidence" value="ECO:0007669"/>
    <property type="project" value="TreeGrafter"/>
</dbReference>
<dbReference type="CDD" id="cd00564">
    <property type="entry name" value="TMP_TenI"/>
    <property type="match status" value="1"/>
</dbReference>
<dbReference type="PANTHER" id="PTHR20857:SF22">
    <property type="entry name" value="THIAZOLE TAUTOMERASE"/>
    <property type="match status" value="1"/>
</dbReference>
<feature type="domain" description="Thiamine phosphate synthase/TenI" evidence="3">
    <location>
        <begin position="27"/>
        <end position="188"/>
    </location>
</feature>
<evidence type="ECO:0000313" key="4">
    <source>
        <dbReference type="EMBL" id="MCK8487937.1"/>
    </source>
</evidence>
<dbReference type="Proteomes" id="UP001139534">
    <property type="component" value="Unassembled WGS sequence"/>
</dbReference>
<dbReference type="InterPro" id="IPR013785">
    <property type="entry name" value="Aldolase_TIM"/>
</dbReference>
<evidence type="ECO:0000259" key="3">
    <source>
        <dbReference type="Pfam" id="PF02581"/>
    </source>
</evidence>
<evidence type="ECO:0000313" key="5">
    <source>
        <dbReference type="Proteomes" id="UP001139534"/>
    </source>
</evidence>
<keyword evidence="2" id="KW-0784">Thiamine biosynthesis</keyword>
<dbReference type="InterPro" id="IPR036206">
    <property type="entry name" value="ThiamineP_synth_sf"/>
</dbReference>
<sequence length="220" mass="23013">MPNRNSAQNAPELHLISTSPIDIPKLLSVSLAALPYLDYIHVRDKQLTAKGQLEVLQRMLESGIPLGKIVVNDRLDVALATRAANLHLAGHSLSLGSARPLASGMRLGRSIHSAEEAVQAAADGADYCLFGHVYDTASKPGLPGRGLAALTATAKACPFPVIAIGGIRPDQAGEIIRCGARGIAIMTGLFHAPAPAEEAQSYRLSMQAAWKGGEPRAGSS</sequence>
<dbReference type="GO" id="GO:0009228">
    <property type="term" value="P:thiamine biosynthetic process"/>
    <property type="evidence" value="ECO:0007669"/>
    <property type="project" value="UniProtKB-KW"/>
</dbReference>
<evidence type="ECO:0000256" key="1">
    <source>
        <dbReference type="ARBA" id="ARBA00004948"/>
    </source>
</evidence>
<dbReference type="RefSeq" id="WP_248552016.1">
    <property type="nucleotide sequence ID" value="NZ_JALPRK010000009.1"/>
</dbReference>
<dbReference type="Pfam" id="PF02581">
    <property type="entry name" value="TMP-TENI"/>
    <property type="match status" value="1"/>
</dbReference>
<accession>A0A9X2BQK2</accession>
<comment type="pathway">
    <text evidence="1">Cofactor biosynthesis; thiamine diphosphate biosynthesis.</text>
</comment>
<organism evidence="4 5">
    <name type="scientific">Paenibacillus mellifer</name>
    <dbReference type="NCBI Taxonomy" id="2937794"/>
    <lineage>
        <taxon>Bacteria</taxon>
        <taxon>Bacillati</taxon>
        <taxon>Bacillota</taxon>
        <taxon>Bacilli</taxon>
        <taxon>Bacillales</taxon>
        <taxon>Paenibacillaceae</taxon>
        <taxon>Paenibacillus</taxon>
    </lineage>
</organism>
<reference evidence="4" key="1">
    <citation type="submission" date="2022-04" db="EMBL/GenBank/DDBJ databases">
        <authorList>
            <person name="Seo M.-J."/>
        </authorList>
    </citation>
    <scope>NUCLEOTIDE SEQUENCE</scope>
    <source>
        <strain evidence="4">MBLB2552</strain>
    </source>
</reference>
<gene>
    <name evidence="4" type="ORF">M0651_12210</name>
</gene>
<dbReference type="PANTHER" id="PTHR20857">
    <property type="entry name" value="THIAMINE-PHOSPHATE PYROPHOSPHORYLASE"/>
    <property type="match status" value="1"/>
</dbReference>
<dbReference type="InterPro" id="IPR022998">
    <property type="entry name" value="ThiamineP_synth_TenI"/>
</dbReference>
<comment type="caution">
    <text evidence="4">The sequence shown here is derived from an EMBL/GenBank/DDBJ whole genome shotgun (WGS) entry which is preliminary data.</text>
</comment>
<dbReference type="AlphaFoldDB" id="A0A9X2BQK2"/>
<protein>
    <submittedName>
        <fullName evidence="4">Thiamine phosphate synthase</fullName>
    </submittedName>
</protein>
<evidence type="ECO:0000256" key="2">
    <source>
        <dbReference type="ARBA" id="ARBA00022977"/>
    </source>
</evidence>
<dbReference type="Gene3D" id="3.20.20.70">
    <property type="entry name" value="Aldolase class I"/>
    <property type="match status" value="1"/>
</dbReference>
<dbReference type="EMBL" id="JALPRK010000009">
    <property type="protein sequence ID" value="MCK8487937.1"/>
    <property type="molecule type" value="Genomic_DNA"/>
</dbReference>
<dbReference type="GO" id="GO:0005737">
    <property type="term" value="C:cytoplasm"/>
    <property type="evidence" value="ECO:0007669"/>
    <property type="project" value="TreeGrafter"/>
</dbReference>
<keyword evidence="5" id="KW-1185">Reference proteome</keyword>
<name>A0A9X2BQK2_9BACL</name>
<dbReference type="SUPFAM" id="SSF51391">
    <property type="entry name" value="Thiamin phosphate synthase"/>
    <property type="match status" value="1"/>
</dbReference>